<organism evidence="2">
    <name type="scientific">marine sediment metagenome</name>
    <dbReference type="NCBI Taxonomy" id="412755"/>
    <lineage>
        <taxon>unclassified sequences</taxon>
        <taxon>metagenomes</taxon>
        <taxon>ecological metagenomes</taxon>
    </lineage>
</organism>
<protein>
    <recommendedName>
        <fullName evidence="1">PLD phosphodiesterase domain-containing protein</fullName>
    </recommendedName>
</protein>
<evidence type="ECO:0000313" key="2">
    <source>
        <dbReference type="EMBL" id="KKN04460.1"/>
    </source>
</evidence>
<dbReference type="SUPFAM" id="SSF56024">
    <property type="entry name" value="Phospholipase D/nuclease"/>
    <property type="match status" value="1"/>
</dbReference>
<evidence type="ECO:0000259" key="1">
    <source>
        <dbReference type="PROSITE" id="PS50035"/>
    </source>
</evidence>
<dbReference type="InterPro" id="IPR001736">
    <property type="entry name" value="PLipase_D/transphosphatidylase"/>
</dbReference>
<accession>A0A0F9MAN2</accession>
<dbReference type="PANTHER" id="PTHR21248">
    <property type="entry name" value="CARDIOLIPIN SYNTHASE"/>
    <property type="match status" value="1"/>
</dbReference>
<dbReference type="Pfam" id="PF13091">
    <property type="entry name" value="PLDc_2"/>
    <property type="match status" value="1"/>
</dbReference>
<dbReference type="EMBL" id="LAZR01004918">
    <property type="protein sequence ID" value="KKN04460.1"/>
    <property type="molecule type" value="Genomic_DNA"/>
</dbReference>
<dbReference type="CDD" id="cd00138">
    <property type="entry name" value="PLDc_SF"/>
    <property type="match status" value="1"/>
</dbReference>
<feature type="domain" description="PLD phosphodiesterase" evidence="1">
    <location>
        <begin position="211"/>
        <end position="238"/>
    </location>
</feature>
<name>A0A0F9MAN2_9ZZZZ</name>
<proteinExistence type="predicted"/>
<dbReference type="AlphaFoldDB" id="A0A0F9MAN2"/>
<dbReference type="GO" id="GO:0030572">
    <property type="term" value="F:phosphatidyltransferase activity"/>
    <property type="evidence" value="ECO:0007669"/>
    <property type="project" value="UniProtKB-ARBA"/>
</dbReference>
<comment type="caution">
    <text evidence="2">The sequence shown here is derived from an EMBL/GenBank/DDBJ whole genome shotgun (WGS) entry which is preliminary data.</text>
</comment>
<dbReference type="GO" id="GO:0032049">
    <property type="term" value="P:cardiolipin biosynthetic process"/>
    <property type="evidence" value="ECO:0007669"/>
    <property type="project" value="UniProtKB-ARBA"/>
</dbReference>
<dbReference type="PANTHER" id="PTHR21248:SF22">
    <property type="entry name" value="PHOSPHOLIPASE D"/>
    <property type="match status" value="1"/>
</dbReference>
<reference evidence="2" key="1">
    <citation type="journal article" date="2015" name="Nature">
        <title>Complex archaea that bridge the gap between prokaryotes and eukaryotes.</title>
        <authorList>
            <person name="Spang A."/>
            <person name="Saw J.H."/>
            <person name="Jorgensen S.L."/>
            <person name="Zaremba-Niedzwiedzka K."/>
            <person name="Martijn J."/>
            <person name="Lind A.E."/>
            <person name="van Eijk R."/>
            <person name="Schleper C."/>
            <person name="Guy L."/>
            <person name="Ettema T.J."/>
        </authorList>
    </citation>
    <scope>NUCLEOTIDE SEQUENCE</scope>
</reference>
<dbReference type="PROSITE" id="PS50035">
    <property type="entry name" value="PLD"/>
    <property type="match status" value="1"/>
</dbReference>
<gene>
    <name evidence="2" type="ORF">LCGC14_1097250</name>
</gene>
<dbReference type="Gene3D" id="3.30.870.10">
    <property type="entry name" value="Endonuclease Chain A"/>
    <property type="match status" value="1"/>
</dbReference>
<sequence length="274" mass="32204">MSEYKIIFGNLEQAFLSRQKISIKELLSCNEVNIFNSEKVIALIKLLISYDKIHILDSTNKRFMDYVIQWNKLKKITDLPQIKELYFDTAEICLSLPPFDKFGLIDFYKDKNIKVKTLKSQFYSLFNEAKKSIKICSPFLEWNGFTYFQDILLSKAQQNVKIKILSREIKSSENSRRFEGFRKIYKCFKSKNLENNLFIRNYYYETENKKLASSIHAKIIIIDNIKAYVGSGEIRKNSIEKNFELGLIVSGEKVKDLKNIFKGVFIRAEEVNLE</sequence>
<dbReference type="InterPro" id="IPR025202">
    <property type="entry name" value="PLD-like_dom"/>
</dbReference>